<keyword evidence="6 7" id="KW-0676">Redox-active center</keyword>
<dbReference type="Pfam" id="PF07992">
    <property type="entry name" value="Pyr_redox_2"/>
    <property type="match status" value="1"/>
</dbReference>
<dbReference type="AlphaFoldDB" id="A0A369KC89"/>
<evidence type="ECO:0000256" key="2">
    <source>
        <dbReference type="ARBA" id="ARBA00022630"/>
    </source>
</evidence>
<reference evidence="10 11" key="1">
    <citation type="submission" date="2018-07" db="EMBL/GenBank/DDBJ databases">
        <title>Comparative genomics of the Candidatus Parilichlamydiaceae reveals evidence of convergent evolution and genome reduction in the phylum Chlamydiae.</title>
        <authorList>
            <person name="Taylor-Brown A."/>
            <person name="Polkinghorne A."/>
        </authorList>
    </citation>
    <scope>NUCLEOTIDE SEQUENCE [LARGE SCALE GENOMIC DNA]</scope>
    <source>
        <strain evidence="10 11">Hat2</strain>
    </source>
</reference>
<dbReference type="RefSeq" id="WP_114544346.1">
    <property type="nucleotide sequence ID" value="NZ_QQBG01000013.1"/>
</dbReference>
<evidence type="ECO:0000313" key="11">
    <source>
        <dbReference type="Proteomes" id="UP000253816"/>
    </source>
</evidence>
<dbReference type="InterPro" id="IPR036188">
    <property type="entry name" value="FAD/NAD-bd_sf"/>
</dbReference>
<comment type="caution">
    <text evidence="10">The sequence shown here is derived from an EMBL/GenBank/DDBJ whole genome shotgun (WGS) entry which is preliminary data.</text>
</comment>
<protein>
    <recommendedName>
        <fullName evidence="7">Thioredoxin reductase</fullName>
        <ecNumber evidence="7">1.8.1.9</ecNumber>
    </recommendedName>
</protein>
<dbReference type="Proteomes" id="UP000253816">
    <property type="component" value="Unassembled WGS sequence"/>
</dbReference>
<proteinExistence type="inferred from homology"/>
<accession>A0A369KC89</accession>
<dbReference type="InterPro" id="IPR050097">
    <property type="entry name" value="Ferredoxin-NADP_redctase_2"/>
</dbReference>
<organism evidence="10 11">
    <name type="scientific">Candidatus Similichlamydia laticola</name>
    <dbReference type="NCBI Taxonomy" id="2170265"/>
    <lineage>
        <taxon>Bacteria</taxon>
        <taxon>Pseudomonadati</taxon>
        <taxon>Chlamydiota</taxon>
        <taxon>Chlamydiia</taxon>
        <taxon>Parachlamydiales</taxon>
        <taxon>Candidatus Parilichlamydiaceae</taxon>
        <taxon>Candidatus Similichlamydia</taxon>
    </lineage>
</organism>
<dbReference type="InterPro" id="IPR008255">
    <property type="entry name" value="Pyr_nucl-diS_OxRdtase_2_AS"/>
</dbReference>
<dbReference type="InterPro" id="IPR023753">
    <property type="entry name" value="FAD/NAD-binding_dom"/>
</dbReference>
<evidence type="ECO:0000256" key="4">
    <source>
        <dbReference type="ARBA" id="ARBA00023002"/>
    </source>
</evidence>
<keyword evidence="2 7" id="KW-0285">Flavoprotein</keyword>
<dbReference type="SUPFAM" id="SSF51905">
    <property type="entry name" value="FAD/NAD(P)-binding domain"/>
    <property type="match status" value="1"/>
</dbReference>
<dbReference type="GO" id="GO:0005737">
    <property type="term" value="C:cytoplasm"/>
    <property type="evidence" value="ECO:0007669"/>
    <property type="project" value="InterPro"/>
</dbReference>
<evidence type="ECO:0000256" key="7">
    <source>
        <dbReference type="RuleBase" id="RU003880"/>
    </source>
</evidence>
<keyword evidence="5" id="KW-1015">Disulfide bond</keyword>
<feature type="domain" description="FAD/NAD(P)-binding" evidence="9">
    <location>
        <begin position="8"/>
        <end position="299"/>
    </location>
</feature>
<dbReference type="PROSITE" id="PS00573">
    <property type="entry name" value="PYRIDINE_REDOX_2"/>
    <property type="match status" value="1"/>
</dbReference>
<dbReference type="PANTHER" id="PTHR48105">
    <property type="entry name" value="THIOREDOXIN REDUCTASE 1-RELATED-RELATED"/>
    <property type="match status" value="1"/>
</dbReference>
<evidence type="ECO:0000256" key="3">
    <source>
        <dbReference type="ARBA" id="ARBA00022827"/>
    </source>
</evidence>
<dbReference type="EMBL" id="QQBG01000013">
    <property type="protein sequence ID" value="RDB31528.1"/>
    <property type="molecule type" value="Genomic_DNA"/>
</dbReference>
<keyword evidence="8" id="KW-0521">NADP</keyword>
<dbReference type="GO" id="GO:0004791">
    <property type="term" value="F:thioredoxin-disulfide reductase (NADPH) activity"/>
    <property type="evidence" value="ECO:0007669"/>
    <property type="project" value="UniProtKB-UniRule"/>
</dbReference>
<dbReference type="Gene3D" id="3.50.50.60">
    <property type="entry name" value="FAD/NAD(P)-binding domain"/>
    <property type="match status" value="2"/>
</dbReference>
<evidence type="ECO:0000259" key="9">
    <source>
        <dbReference type="Pfam" id="PF07992"/>
    </source>
</evidence>
<evidence type="ECO:0000256" key="1">
    <source>
        <dbReference type="ARBA" id="ARBA00009333"/>
    </source>
</evidence>
<dbReference type="PRINTS" id="PR00368">
    <property type="entry name" value="FADPNR"/>
</dbReference>
<dbReference type="InterPro" id="IPR005982">
    <property type="entry name" value="Thioredox_Rdtase"/>
</dbReference>
<comment type="cofactor">
    <cofactor evidence="8">
        <name>FAD</name>
        <dbReference type="ChEBI" id="CHEBI:57692"/>
    </cofactor>
    <text evidence="8">Binds 1 FAD per subunit.</text>
</comment>
<sequence>MTVEEVPVAVIGSGPAAHTAALYLGRAHLTPLVFAGFQSGPVGGQLMMTTEVENFPGFPEGITGPELMVKFRLQSEKFGARVLEEDVISIQEEDKKFLIRTDKQSFLAKGVIIATGATAKKLDVPGVDQFWQKGISACAICDGALPLFRNQAIAVIGGGDSAMEEALFLTRFARRVHVIHRRESFRASPIMAKRVLEHPKIEVIWNSVLKKVEGAGNLETVHLEDVKSGTVSPLPVKGLFFAIGHRPNTSFLGDLIDLDHVGYISVTPGTSRTSREGIFAAGDVVDPHYRQAITAAGSGCIAALDCERWLAPRFP</sequence>
<evidence type="ECO:0000256" key="8">
    <source>
        <dbReference type="RuleBase" id="RU003881"/>
    </source>
</evidence>
<keyword evidence="4 7" id="KW-0560">Oxidoreductase</keyword>
<evidence type="ECO:0000313" key="10">
    <source>
        <dbReference type="EMBL" id="RDB31528.1"/>
    </source>
</evidence>
<dbReference type="EC" id="1.8.1.9" evidence="7"/>
<name>A0A369KC89_9BACT</name>
<dbReference type="GO" id="GO:0019430">
    <property type="term" value="P:removal of superoxide radicals"/>
    <property type="evidence" value="ECO:0007669"/>
    <property type="project" value="UniProtKB-UniRule"/>
</dbReference>
<gene>
    <name evidence="10" type="ORF">HAT2_00402</name>
</gene>
<keyword evidence="3 7" id="KW-0274">FAD</keyword>
<evidence type="ECO:0000256" key="6">
    <source>
        <dbReference type="ARBA" id="ARBA00023284"/>
    </source>
</evidence>
<dbReference type="OrthoDB" id="9806179at2"/>
<comment type="catalytic activity">
    <reaction evidence="7">
        <text>[thioredoxin]-dithiol + NADP(+) = [thioredoxin]-disulfide + NADPH + H(+)</text>
        <dbReference type="Rhea" id="RHEA:20345"/>
        <dbReference type="Rhea" id="RHEA-COMP:10698"/>
        <dbReference type="Rhea" id="RHEA-COMP:10700"/>
        <dbReference type="ChEBI" id="CHEBI:15378"/>
        <dbReference type="ChEBI" id="CHEBI:29950"/>
        <dbReference type="ChEBI" id="CHEBI:50058"/>
        <dbReference type="ChEBI" id="CHEBI:57783"/>
        <dbReference type="ChEBI" id="CHEBI:58349"/>
        <dbReference type="EC" id="1.8.1.9"/>
    </reaction>
</comment>
<dbReference type="PRINTS" id="PR00469">
    <property type="entry name" value="PNDRDTASEII"/>
</dbReference>
<dbReference type="NCBIfam" id="TIGR01292">
    <property type="entry name" value="TRX_reduct"/>
    <property type="match status" value="1"/>
</dbReference>
<comment type="subunit">
    <text evidence="7">Homodimer.</text>
</comment>
<keyword evidence="11" id="KW-1185">Reference proteome</keyword>
<comment type="similarity">
    <text evidence="1 7">Belongs to the class-II pyridine nucleotide-disulfide oxidoreductase family.</text>
</comment>
<evidence type="ECO:0000256" key="5">
    <source>
        <dbReference type="ARBA" id="ARBA00023157"/>
    </source>
</evidence>